<evidence type="ECO:0000313" key="2">
    <source>
        <dbReference type="EMBL" id="MBN3578191.1"/>
    </source>
</evidence>
<keyword evidence="1" id="KW-1133">Transmembrane helix</keyword>
<reference evidence="2 3" key="1">
    <citation type="submission" date="2021-02" db="EMBL/GenBank/DDBJ databases">
        <title>Draft Genome Sequences of 5 Vibrio neptunius Strains Isolated From of Bivalve Hatcheries.</title>
        <authorList>
            <person name="Galvis F."/>
            <person name="Barja J.L."/>
            <person name="Lemos M.L."/>
            <person name="Balado M."/>
        </authorList>
    </citation>
    <scope>NUCLEOTIDE SEQUENCE [LARGE SCALE GENOMIC DNA]</scope>
    <source>
        <strain evidence="2 3">PP-145.98</strain>
    </source>
</reference>
<sequence length="511" mass="59324">MSKVTTNALYIALYTIVNLFTLLNYNGLYWDDWVIYNQDAQTMAVLFDMIQHNIKGDLYLILSKLFNHIYAFRIFIFVSYLFIGYFIYVVLASTKLIGENESKFIALLSVIIPINIAKIYISVAPFVFPMLLFYLAFFLLARNYPIQTKSLKIIILTIFFFSFSTNSILVFYASVLLYLYYMDNGLELRLNFKTILNFVKSRWEFILLPIFYFIYKSMFLVPYGIYKNYNGIKFSFDVIAGNFLKNIENMIGGVALSLFDNLYITIFALVVSGLIALSFNCNLKIGKRNSLVFLALSAVLFILALFPYAAVNKVPVLTGPDSRFALLLGPSLSMLFVSIVSMISMLFLRYKQKAFLFLASFLTILIGSKSMSQQYDVMLDNFYNVAVVESFRDNKEIRENTTFVGHYHKYMNYYEWNGMLKKAFGDTKRLMIHPLMIKDLEGGADSPLQGSRTHKQYNFYEWDGNTDYKIVFVDKHMNMTPIIQAKLMYYYLFDYDKFKSLAKKLVNVNLA</sequence>
<evidence type="ECO:0008006" key="4">
    <source>
        <dbReference type="Google" id="ProtNLM"/>
    </source>
</evidence>
<organism evidence="2 3">
    <name type="scientific">Vibrio neptunius</name>
    <dbReference type="NCBI Taxonomy" id="170651"/>
    <lineage>
        <taxon>Bacteria</taxon>
        <taxon>Pseudomonadati</taxon>
        <taxon>Pseudomonadota</taxon>
        <taxon>Gammaproteobacteria</taxon>
        <taxon>Vibrionales</taxon>
        <taxon>Vibrionaceae</taxon>
        <taxon>Vibrio</taxon>
    </lineage>
</organism>
<evidence type="ECO:0000313" key="3">
    <source>
        <dbReference type="Proteomes" id="UP000779070"/>
    </source>
</evidence>
<feature type="transmembrane region" description="Helical" evidence="1">
    <location>
        <begin position="291"/>
        <end position="311"/>
    </location>
</feature>
<proteinExistence type="predicted"/>
<feature type="transmembrane region" description="Helical" evidence="1">
    <location>
        <begin position="153"/>
        <end position="181"/>
    </location>
</feature>
<feature type="transmembrane region" description="Helical" evidence="1">
    <location>
        <begin position="104"/>
        <end position="121"/>
    </location>
</feature>
<comment type="caution">
    <text evidence="2">The sequence shown here is derived from an EMBL/GenBank/DDBJ whole genome shotgun (WGS) entry which is preliminary data.</text>
</comment>
<feature type="transmembrane region" description="Helical" evidence="1">
    <location>
        <begin position="323"/>
        <end position="347"/>
    </location>
</feature>
<protein>
    <recommendedName>
        <fullName evidence="4">Glycosyltransferase RgtA/B/C/D-like domain-containing protein</fullName>
    </recommendedName>
</protein>
<feature type="transmembrane region" description="Helical" evidence="1">
    <location>
        <begin position="262"/>
        <end position="279"/>
    </location>
</feature>
<feature type="transmembrane region" description="Helical" evidence="1">
    <location>
        <begin position="354"/>
        <end position="371"/>
    </location>
</feature>
<feature type="transmembrane region" description="Helical" evidence="1">
    <location>
        <begin position="206"/>
        <end position="226"/>
    </location>
</feature>
<keyword evidence="3" id="KW-1185">Reference proteome</keyword>
<dbReference type="Proteomes" id="UP000779070">
    <property type="component" value="Unassembled WGS sequence"/>
</dbReference>
<dbReference type="EMBL" id="JAFHLB010000012">
    <property type="protein sequence ID" value="MBN3578191.1"/>
    <property type="molecule type" value="Genomic_DNA"/>
</dbReference>
<evidence type="ECO:0000256" key="1">
    <source>
        <dbReference type="SAM" id="Phobius"/>
    </source>
</evidence>
<keyword evidence="1" id="KW-0812">Transmembrane</keyword>
<accession>A0ABS3A347</accession>
<feature type="transmembrane region" description="Helical" evidence="1">
    <location>
        <begin position="7"/>
        <end position="25"/>
    </location>
</feature>
<name>A0ABS3A347_9VIBR</name>
<gene>
    <name evidence="2" type="ORF">JYA62_10965</name>
</gene>
<keyword evidence="1" id="KW-0472">Membrane</keyword>
<feature type="transmembrane region" description="Helical" evidence="1">
    <location>
        <begin position="70"/>
        <end position="92"/>
    </location>
</feature>
<dbReference type="RefSeq" id="WP_206369936.1">
    <property type="nucleotide sequence ID" value="NZ_CAWPTM010000029.1"/>
</dbReference>